<dbReference type="STRING" id="57577.A0A2K3NUX6"/>
<name>A0A2K3NUX6_TRIPR</name>
<accession>A0A2K3NUX6</accession>
<comment type="caution">
    <text evidence="2">The sequence shown here is derived from an EMBL/GenBank/DDBJ whole genome shotgun (WGS) entry which is preliminary data.</text>
</comment>
<evidence type="ECO:0000256" key="1">
    <source>
        <dbReference type="SAM" id="SignalP"/>
    </source>
</evidence>
<evidence type="ECO:0000313" key="2">
    <source>
        <dbReference type="EMBL" id="PNY06840.1"/>
    </source>
</evidence>
<sequence length="129" mass="14382">MIFLLVVTNCLHELLYVTFFEETSPPLSGDSDFVRIPSHVTISPSPSVDLPIALHKGWRQAMIDEMIALESTDTWKLVPLPPKKSMVGCRGGFAIKVGPDGQVDRLKARLVAKGYTQMFMILTIVIHFL</sequence>
<keyword evidence="2" id="KW-0675">Receptor</keyword>
<protein>
    <submittedName>
        <fullName evidence="2">Receptor-like protein kinase</fullName>
    </submittedName>
</protein>
<evidence type="ECO:0000313" key="3">
    <source>
        <dbReference type="Proteomes" id="UP000236291"/>
    </source>
</evidence>
<dbReference type="Proteomes" id="UP000236291">
    <property type="component" value="Unassembled WGS sequence"/>
</dbReference>
<proteinExistence type="predicted"/>
<feature type="signal peptide" evidence="1">
    <location>
        <begin position="1"/>
        <end position="16"/>
    </location>
</feature>
<dbReference type="AlphaFoldDB" id="A0A2K3NUX6"/>
<reference evidence="2 3" key="2">
    <citation type="journal article" date="2017" name="Front. Plant Sci.">
        <title>Gene Classification and Mining of Molecular Markers Useful in Red Clover (Trifolium pratense) Breeding.</title>
        <authorList>
            <person name="Istvanek J."/>
            <person name="Dluhosova J."/>
            <person name="Dluhos P."/>
            <person name="Patkova L."/>
            <person name="Nedelnik J."/>
            <person name="Repkova J."/>
        </authorList>
    </citation>
    <scope>NUCLEOTIDE SEQUENCE [LARGE SCALE GENOMIC DNA]</scope>
    <source>
        <strain evidence="3">cv. Tatra</strain>
        <tissue evidence="2">Young leaves</tissue>
    </source>
</reference>
<dbReference type="EMBL" id="ASHM01001532">
    <property type="protein sequence ID" value="PNY06840.1"/>
    <property type="molecule type" value="Genomic_DNA"/>
</dbReference>
<keyword evidence="1" id="KW-0732">Signal</keyword>
<gene>
    <name evidence="2" type="ORF">L195_g003319</name>
</gene>
<feature type="chain" id="PRO_5014472064" evidence="1">
    <location>
        <begin position="17"/>
        <end position="129"/>
    </location>
</feature>
<reference evidence="2 3" key="1">
    <citation type="journal article" date="2014" name="Am. J. Bot.">
        <title>Genome assembly and annotation for red clover (Trifolium pratense; Fabaceae).</title>
        <authorList>
            <person name="Istvanek J."/>
            <person name="Jaros M."/>
            <person name="Krenek A."/>
            <person name="Repkova J."/>
        </authorList>
    </citation>
    <scope>NUCLEOTIDE SEQUENCE [LARGE SCALE GENOMIC DNA]</scope>
    <source>
        <strain evidence="3">cv. Tatra</strain>
        <tissue evidence="2">Young leaves</tissue>
    </source>
</reference>
<organism evidence="2 3">
    <name type="scientific">Trifolium pratense</name>
    <name type="common">Red clover</name>
    <dbReference type="NCBI Taxonomy" id="57577"/>
    <lineage>
        <taxon>Eukaryota</taxon>
        <taxon>Viridiplantae</taxon>
        <taxon>Streptophyta</taxon>
        <taxon>Embryophyta</taxon>
        <taxon>Tracheophyta</taxon>
        <taxon>Spermatophyta</taxon>
        <taxon>Magnoliopsida</taxon>
        <taxon>eudicotyledons</taxon>
        <taxon>Gunneridae</taxon>
        <taxon>Pentapetalae</taxon>
        <taxon>rosids</taxon>
        <taxon>fabids</taxon>
        <taxon>Fabales</taxon>
        <taxon>Fabaceae</taxon>
        <taxon>Papilionoideae</taxon>
        <taxon>50 kb inversion clade</taxon>
        <taxon>NPAAA clade</taxon>
        <taxon>Hologalegina</taxon>
        <taxon>IRL clade</taxon>
        <taxon>Trifolieae</taxon>
        <taxon>Trifolium</taxon>
    </lineage>
</organism>
<dbReference type="GO" id="GO:0016301">
    <property type="term" value="F:kinase activity"/>
    <property type="evidence" value="ECO:0007669"/>
    <property type="project" value="UniProtKB-KW"/>
</dbReference>
<keyword evidence="2" id="KW-0808">Transferase</keyword>
<keyword evidence="2" id="KW-0418">Kinase</keyword>